<dbReference type="Proteomes" id="UP000031465">
    <property type="component" value="Unassembled WGS sequence"/>
</dbReference>
<dbReference type="InterPro" id="IPR003593">
    <property type="entry name" value="AAA+_ATPase"/>
</dbReference>
<keyword evidence="3" id="KW-0813">Transport</keyword>
<comment type="subcellular location">
    <subcellularLocation>
        <location evidence="1">Cell inner membrane</location>
        <topology evidence="1">Peripheral membrane protein</topology>
    </subcellularLocation>
</comment>
<evidence type="ECO:0000256" key="7">
    <source>
        <dbReference type="ARBA" id="ARBA00022840"/>
    </source>
</evidence>
<evidence type="ECO:0000256" key="4">
    <source>
        <dbReference type="ARBA" id="ARBA00022475"/>
    </source>
</evidence>
<dbReference type="AlphaFoldDB" id="A0A0C1JVE7"/>
<dbReference type="InterPro" id="IPR027417">
    <property type="entry name" value="P-loop_NTPase"/>
</dbReference>
<dbReference type="InterPro" id="IPR003439">
    <property type="entry name" value="ABC_transporter-like_ATP-bd"/>
</dbReference>
<organism evidence="11 12">
    <name type="scientific">Candidatus Protochlamydia amoebophila</name>
    <dbReference type="NCBI Taxonomy" id="362787"/>
    <lineage>
        <taxon>Bacteria</taxon>
        <taxon>Pseudomonadati</taxon>
        <taxon>Chlamydiota</taxon>
        <taxon>Chlamydiia</taxon>
        <taxon>Parachlamydiales</taxon>
        <taxon>Parachlamydiaceae</taxon>
        <taxon>Candidatus Protochlamydia</taxon>
    </lineage>
</organism>
<keyword evidence="6" id="KW-0547">Nucleotide-binding</keyword>
<gene>
    <name evidence="11" type="primary">appD</name>
    <name evidence="11" type="ORF">DB44_AL00800</name>
</gene>
<sequence length="341" mass="38128">MSNQPPILQVRNLTIQLRSGKDCWNVVDRLDFELYSGKTLALVGESGCGKSMTAHSLLRILPTPPTLPIKGEILYRGQNLTQLTEKEMRHIRGSKIAMVFQDPMSALNPVYTIGNQLIEVAYFHLNLDPDEAWVRAKESLEAVGINDAESKLNAYPHQLSGGLKQRVMIAMALMCEPDILIADEPTTALDVTIQAQVLSLIRNLQEKNGMALLLITHDMGVVAEMADEVIVMYTAQSVEKGHVEDIFYHKAHPYTLGLFESKPSLQGKQGKLKPIPGQVPSYKKLPKGCRFHPRCPFVMEKCRQGEVLSFSLPDNHIVKCWLYDGSLESQTKLKNSPLERP</sequence>
<dbReference type="Pfam" id="PF08352">
    <property type="entry name" value="oligo_HPY"/>
    <property type="match status" value="1"/>
</dbReference>
<name>A0A0C1JVE7_9BACT</name>
<evidence type="ECO:0000256" key="2">
    <source>
        <dbReference type="ARBA" id="ARBA00005417"/>
    </source>
</evidence>
<dbReference type="FunFam" id="3.40.50.300:FF:000016">
    <property type="entry name" value="Oligopeptide ABC transporter ATP-binding component"/>
    <property type="match status" value="1"/>
</dbReference>
<dbReference type="GO" id="GO:0015833">
    <property type="term" value="P:peptide transport"/>
    <property type="evidence" value="ECO:0007669"/>
    <property type="project" value="InterPro"/>
</dbReference>
<evidence type="ECO:0000313" key="11">
    <source>
        <dbReference type="EMBL" id="KIC74386.1"/>
    </source>
</evidence>
<dbReference type="PROSITE" id="PS50893">
    <property type="entry name" value="ABC_TRANSPORTER_2"/>
    <property type="match status" value="1"/>
</dbReference>
<dbReference type="PANTHER" id="PTHR43297:SF14">
    <property type="entry name" value="ATPASE AAA-TYPE CORE DOMAIN-CONTAINING PROTEIN"/>
    <property type="match status" value="1"/>
</dbReference>
<keyword evidence="5" id="KW-0997">Cell inner membrane</keyword>
<dbReference type="GO" id="GO:0005524">
    <property type="term" value="F:ATP binding"/>
    <property type="evidence" value="ECO:0007669"/>
    <property type="project" value="UniProtKB-KW"/>
</dbReference>
<dbReference type="EMBL" id="JSAN01000011">
    <property type="protein sequence ID" value="KIC74386.1"/>
    <property type="molecule type" value="Genomic_DNA"/>
</dbReference>
<evidence type="ECO:0000256" key="9">
    <source>
        <dbReference type="ARBA" id="ARBA00023136"/>
    </source>
</evidence>
<keyword evidence="7 11" id="KW-0067">ATP-binding</keyword>
<evidence type="ECO:0000256" key="3">
    <source>
        <dbReference type="ARBA" id="ARBA00022448"/>
    </source>
</evidence>
<keyword evidence="8" id="KW-1278">Translocase</keyword>
<reference evidence="11 12" key="1">
    <citation type="journal article" date="2014" name="Mol. Biol. Evol.">
        <title>Massive expansion of Ubiquitination-related gene families within the Chlamydiae.</title>
        <authorList>
            <person name="Domman D."/>
            <person name="Collingro A."/>
            <person name="Lagkouvardos I."/>
            <person name="Gehre L."/>
            <person name="Weinmaier T."/>
            <person name="Rattei T."/>
            <person name="Subtil A."/>
            <person name="Horn M."/>
        </authorList>
    </citation>
    <scope>NUCLEOTIDE SEQUENCE [LARGE SCALE GENOMIC DNA]</scope>
    <source>
        <strain evidence="11 12">EI2</strain>
    </source>
</reference>
<dbReference type="GO" id="GO:0005886">
    <property type="term" value="C:plasma membrane"/>
    <property type="evidence" value="ECO:0007669"/>
    <property type="project" value="UniProtKB-SubCell"/>
</dbReference>
<dbReference type="CDD" id="cd03257">
    <property type="entry name" value="ABC_NikE_OppD_transporters"/>
    <property type="match status" value="1"/>
</dbReference>
<dbReference type="SUPFAM" id="SSF52540">
    <property type="entry name" value="P-loop containing nucleoside triphosphate hydrolases"/>
    <property type="match status" value="1"/>
</dbReference>
<evidence type="ECO:0000256" key="1">
    <source>
        <dbReference type="ARBA" id="ARBA00004417"/>
    </source>
</evidence>
<evidence type="ECO:0000256" key="8">
    <source>
        <dbReference type="ARBA" id="ARBA00022967"/>
    </source>
</evidence>
<evidence type="ECO:0000256" key="5">
    <source>
        <dbReference type="ARBA" id="ARBA00022519"/>
    </source>
</evidence>
<dbReference type="InterPro" id="IPR050388">
    <property type="entry name" value="ABC_Ni/Peptide_Import"/>
</dbReference>
<evidence type="ECO:0000256" key="6">
    <source>
        <dbReference type="ARBA" id="ARBA00022741"/>
    </source>
</evidence>
<accession>A0A0C1JVE7</accession>
<comment type="similarity">
    <text evidence="2">Belongs to the ABC transporter superfamily.</text>
</comment>
<dbReference type="PANTHER" id="PTHR43297">
    <property type="entry name" value="OLIGOPEPTIDE TRANSPORT ATP-BINDING PROTEIN APPD"/>
    <property type="match status" value="1"/>
</dbReference>
<protein>
    <submittedName>
        <fullName evidence="11">Oligopeptide transport ATP-binding protein AppD</fullName>
    </submittedName>
</protein>
<dbReference type="InterPro" id="IPR013563">
    <property type="entry name" value="Oligopep_ABC_C"/>
</dbReference>
<keyword evidence="9" id="KW-0472">Membrane</keyword>
<dbReference type="GO" id="GO:0016887">
    <property type="term" value="F:ATP hydrolysis activity"/>
    <property type="evidence" value="ECO:0007669"/>
    <property type="project" value="InterPro"/>
</dbReference>
<comment type="caution">
    <text evidence="11">The sequence shown here is derived from an EMBL/GenBank/DDBJ whole genome shotgun (WGS) entry which is preliminary data.</text>
</comment>
<dbReference type="NCBIfam" id="TIGR01727">
    <property type="entry name" value="oligo_HPY"/>
    <property type="match status" value="1"/>
</dbReference>
<evidence type="ECO:0000259" key="10">
    <source>
        <dbReference type="PROSITE" id="PS50893"/>
    </source>
</evidence>
<dbReference type="RefSeq" id="WP_039355886.1">
    <property type="nucleotide sequence ID" value="NZ_JSAN01000011.1"/>
</dbReference>
<dbReference type="PATRIC" id="fig|362787.3.peg.113"/>
<dbReference type="Pfam" id="PF00005">
    <property type="entry name" value="ABC_tran"/>
    <property type="match status" value="1"/>
</dbReference>
<dbReference type="Gene3D" id="3.40.50.300">
    <property type="entry name" value="P-loop containing nucleotide triphosphate hydrolases"/>
    <property type="match status" value="1"/>
</dbReference>
<feature type="domain" description="ABC transporter" evidence="10">
    <location>
        <begin position="8"/>
        <end position="259"/>
    </location>
</feature>
<evidence type="ECO:0000313" key="12">
    <source>
        <dbReference type="Proteomes" id="UP000031465"/>
    </source>
</evidence>
<proteinExistence type="inferred from homology"/>
<dbReference type="SMART" id="SM00382">
    <property type="entry name" value="AAA"/>
    <property type="match status" value="1"/>
</dbReference>
<keyword evidence="4" id="KW-1003">Cell membrane</keyword>